<dbReference type="InterPro" id="IPR030385">
    <property type="entry name" value="G_IRG_dom"/>
</dbReference>
<reference evidence="7" key="2">
    <citation type="submission" date="2025-09" db="UniProtKB">
        <authorList>
            <consortium name="Ensembl"/>
        </authorList>
    </citation>
    <scope>IDENTIFICATION</scope>
</reference>
<keyword evidence="3" id="KW-0378">Hydrolase</keyword>
<dbReference type="Gene3D" id="3.40.50.300">
    <property type="entry name" value="P-loop containing nucleotide triphosphate hydrolases"/>
    <property type="match status" value="1"/>
</dbReference>
<keyword evidence="2" id="KW-0547">Nucleotide-binding</keyword>
<keyword evidence="4" id="KW-0342">GTP-binding</keyword>
<name>A0A7M4FYR5_CROPO</name>
<dbReference type="Ensembl" id="ENSCPRT00005020574.1">
    <property type="protein sequence ID" value="ENSCPRP00005017570.1"/>
    <property type="gene ID" value="ENSCPRG00005012252.1"/>
</dbReference>
<dbReference type="GO" id="GO:0016787">
    <property type="term" value="F:hydrolase activity"/>
    <property type="evidence" value="ECO:0007669"/>
    <property type="project" value="UniProtKB-KW"/>
</dbReference>
<reference evidence="7" key="1">
    <citation type="submission" date="2025-08" db="UniProtKB">
        <authorList>
            <consortium name="Ensembl"/>
        </authorList>
    </citation>
    <scope>IDENTIFICATION</scope>
</reference>
<evidence type="ECO:0000313" key="8">
    <source>
        <dbReference type="Proteomes" id="UP000594220"/>
    </source>
</evidence>
<feature type="domain" description="IRG-type G" evidence="6">
    <location>
        <begin position="497"/>
        <end position="541"/>
    </location>
</feature>
<protein>
    <submittedName>
        <fullName evidence="7">Immunity related GTPase Q</fullName>
    </submittedName>
</protein>
<sequence>MPEPAPAPPAPSPCHWHPAALVAPAPGRQRVPGPAAVLCGPQAPHRDLAQAGPRARHWAAQVAHGVLAVPEWVAAAGRRHQGHGAGAGSPVGPAPGWRCRRGGGPALPHAPAAPWLPPPAPAAAPVPPQGPGLPGGPRPRPGRSRAGRGGPSWQREAGHLGGGGEQTPGIPGSGSWGPGGAEAWARRRRCRGAPDAWIPGAALSPVLPPRPSPLPSGEKRNLRRRPAPPGPSGCSGPGRAAARHGTQPRGHTAKAPPMAQAPAAEDAELAEVSVLVLGVPGCGKTALINAVRGLAPTDPHAAPLEVPPALGPPELHPDPRQPSLLLWERTLGPGAEAWLAEADIVVVASAALFGPQEAAVASSARAAGKAVTFARTQADLALHTLRRLLGGGRAAHGAAREALRRACTAALHGLGVPPAPALFLVCGLQPRGLDAPELRATLHAEAQRCQRLLRPVLCDFEVIGAREAAELQEAFTLGGLEAVAAWLERGLAARWATRLDIAVVGPPGAATQALLNVLRCLADDDPQAAPAVPQPAAYPCP</sequence>
<evidence type="ECO:0000256" key="5">
    <source>
        <dbReference type="SAM" id="MobiDB-lite"/>
    </source>
</evidence>
<evidence type="ECO:0000259" key="6">
    <source>
        <dbReference type="PROSITE" id="PS51716"/>
    </source>
</evidence>
<dbReference type="SUPFAM" id="SSF52540">
    <property type="entry name" value="P-loop containing nucleoside triphosphate hydrolases"/>
    <property type="match status" value="1"/>
</dbReference>
<feature type="compositionally biased region" description="Gly residues" evidence="5">
    <location>
        <begin position="159"/>
        <end position="180"/>
    </location>
</feature>
<dbReference type="InterPro" id="IPR007743">
    <property type="entry name" value="Immunity-related_GTPase-like"/>
</dbReference>
<dbReference type="GO" id="GO:0005525">
    <property type="term" value="F:GTP binding"/>
    <property type="evidence" value="ECO:0007669"/>
    <property type="project" value="UniProtKB-KW"/>
</dbReference>
<dbReference type="GO" id="GO:0016020">
    <property type="term" value="C:membrane"/>
    <property type="evidence" value="ECO:0007669"/>
    <property type="project" value="InterPro"/>
</dbReference>
<evidence type="ECO:0000256" key="3">
    <source>
        <dbReference type="ARBA" id="ARBA00022801"/>
    </source>
</evidence>
<feature type="domain" description="IRG-type G" evidence="6">
    <location>
        <begin position="270"/>
        <end position="445"/>
    </location>
</feature>
<dbReference type="PROSITE" id="PS51716">
    <property type="entry name" value="G_IRG"/>
    <property type="match status" value="2"/>
</dbReference>
<proteinExistence type="inferred from homology"/>
<evidence type="ECO:0000256" key="1">
    <source>
        <dbReference type="ARBA" id="ARBA00005429"/>
    </source>
</evidence>
<evidence type="ECO:0000256" key="4">
    <source>
        <dbReference type="ARBA" id="ARBA00023134"/>
    </source>
</evidence>
<evidence type="ECO:0000313" key="7">
    <source>
        <dbReference type="Ensembl" id="ENSCPRP00005017570.1"/>
    </source>
</evidence>
<keyword evidence="8" id="KW-1185">Reference proteome</keyword>
<organism evidence="7 8">
    <name type="scientific">Crocodylus porosus</name>
    <name type="common">Saltwater crocodile</name>
    <name type="synonym">Estuarine crocodile</name>
    <dbReference type="NCBI Taxonomy" id="8502"/>
    <lineage>
        <taxon>Eukaryota</taxon>
        <taxon>Metazoa</taxon>
        <taxon>Chordata</taxon>
        <taxon>Craniata</taxon>
        <taxon>Vertebrata</taxon>
        <taxon>Euteleostomi</taxon>
        <taxon>Archelosauria</taxon>
        <taxon>Archosauria</taxon>
        <taxon>Crocodylia</taxon>
        <taxon>Longirostres</taxon>
        <taxon>Crocodylidae</taxon>
        <taxon>Crocodylus</taxon>
    </lineage>
</organism>
<dbReference type="InterPro" id="IPR051515">
    <property type="entry name" value="IRG"/>
</dbReference>
<comment type="similarity">
    <text evidence="1">Belongs to the TRAFAC class dynamin-like GTPase superfamily. IRG family.</text>
</comment>
<feature type="compositionally biased region" description="Pro residues" evidence="5">
    <location>
        <begin position="114"/>
        <end position="139"/>
    </location>
</feature>
<feature type="region of interest" description="Disordered" evidence="5">
    <location>
        <begin position="199"/>
        <end position="264"/>
    </location>
</feature>
<evidence type="ECO:0000256" key="2">
    <source>
        <dbReference type="ARBA" id="ARBA00022741"/>
    </source>
</evidence>
<dbReference type="Pfam" id="PF05049">
    <property type="entry name" value="IIGP"/>
    <property type="match status" value="1"/>
</dbReference>
<feature type="compositionally biased region" description="Low complexity" evidence="5">
    <location>
        <begin position="253"/>
        <end position="264"/>
    </location>
</feature>
<gene>
    <name evidence="7" type="primary">IRGQ</name>
</gene>
<accession>A0A7M4FYR5</accession>
<dbReference type="AlphaFoldDB" id="A0A7M4FYR5"/>
<feature type="region of interest" description="Disordered" evidence="5">
    <location>
        <begin position="79"/>
        <end position="186"/>
    </location>
</feature>
<dbReference type="Proteomes" id="UP000594220">
    <property type="component" value="Unplaced"/>
</dbReference>
<dbReference type="OMA" id="WQREAGH"/>
<dbReference type="InterPro" id="IPR027417">
    <property type="entry name" value="P-loop_NTPase"/>
</dbReference>
<dbReference type="PANTHER" id="PTHR32341:SF10">
    <property type="entry name" value="INTERFERON-INDUCIBLE GTPASE 5"/>
    <property type="match status" value="1"/>
</dbReference>
<dbReference type="PANTHER" id="PTHR32341">
    <property type="entry name" value="INTERFERON-INDUCIBLE GTPASE"/>
    <property type="match status" value="1"/>
</dbReference>